<dbReference type="InterPro" id="IPR055952">
    <property type="entry name" value="DUF7530"/>
</dbReference>
<dbReference type="EMBL" id="RRCH01000015">
    <property type="protein sequence ID" value="RRJ31296.1"/>
    <property type="molecule type" value="Genomic_DNA"/>
</dbReference>
<accession>A0A3P3RCV3</accession>
<evidence type="ECO:0000313" key="2">
    <source>
        <dbReference type="EMBL" id="RRJ31296.1"/>
    </source>
</evidence>
<keyword evidence="1" id="KW-1133">Transmembrane helix</keyword>
<gene>
    <name evidence="2" type="ORF">EIK79_07820</name>
</gene>
<reference evidence="2 3" key="1">
    <citation type="submission" date="2018-11" db="EMBL/GenBank/DDBJ databases">
        <title>Taxonoimc description of Halomarina strain SPP-AMP-1.</title>
        <authorList>
            <person name="Pal Y."/>
            <person name="Srinivasana K."/>
            <person name="Verma A."/>
            <person name="Kumar P."/>
        </authorList>
    </citation>
    <scope>NUCLEOTIDE SEQUENCE [LARGE SCALE GENOMIC DNA]</scope>
    <source>
        <strain evidence="2 3">SPP-AMP-1</strain>
    </source>
</reference>
<dbReference type="AlphaFoldDB" id="A0A3P3RCV3"/>
<feature type="transmembrane region" description="Helical" evidence="1">
    <location>
        <begin position="206"/>
        <end position="228"/>
    </location>
</feature>
<name>A0A3P3RCV3_9EURY</name>
<proteinExistence type="predicted"/>
<feature type="transmembrane region" description="Helical" evidence="1">
    <location>
        <begin position="56"/>
        <end position="80"/>
    </location>
</feature>
<keyword evidence="3" id="KW-1185">Reference proteome</keyword>
<keyword evidence="1" id="KW-0812">Transmembrane</keyword>
<dbReference type="OrthoDB" id="163266at2157"/>
<dbReference type="RefSeq" id="WP_124954570.1">
    <property type="nucleotide sequence ID" value="NZ_RRCH01000015.1"/>
</dbReference>
<keyword evidence="1" id="KW-0472">Membrane</keyword>
<feature type="transmembrane region" description="Helical" evidence="1">
    <location>
        <begin position="30"/>
        <end position="50"/>
    </location>
</feature>
<dbReference type="Proteomes" id="UP000282322">
    <property type="component" value="Unassembled WGS sequence"/>
</dbReference>
<dbReference type="Pfam" id="PF24374">
    <property type="entry name" value="DUF7530"/>
    <property type="match status" value="1"/>
</dbReference>
<sequence length="241" mass="26655">MTDEEIEFGETWVYESIVTALPGINLSRPVAITIQLGVFEVGVVLLAWYYDLWSAVVAGTAAVLVAAIGSIEMLRISTLVRGQAIPETYRRLLFGSSVEVVLGVLAFVAVVTHLFVFDDSRLITRLIGPNPPVVVVYLLLLILWDVCYRVGTGWWTSVTALWRSWRYYSRFDAQTARALRRADTENVTFGVLQLLLLPFLPRQPVLAAALIAHVAAVAIVTGVSILLLTRRIAEIEDTISI</sequence>
<feature type="transmembrane region" description="Helical" evidence="1">
    <location>
        <begin position="92"/>
        <end position="116"/>
    </location>
</feature>
<organism evidence="2 3">
    <name type="scientific">Halocatena pleomorpha</name>
    <dbReference type="NCBI Taxonomy" id="1785090"/>
    <lineage>
        <taxon>Archaea</taxon>
        <taxon>Methanobacteriati</taxon>
        <taxon>Methanobacteriota</taxon>
        <taxon>Stenosarchaea group</taxon>
        <taxon>Halobacteria</taxon>
        <taxon>Halobacteriales</taxon>
        <taxon>Natronomonadaceae</taxon>
        <taxon>Halocatena</taxon>
    </lineage>
</organism>
<protein>
    <submittedName>
        <fullName evidence="2">Uncharacterized protein</fullName>
    </submittedName>
</protein>
<evidence type="ECO:0000313" key="3">
    <source>
        <dbReference type="Proteomes" id="UP000282322"/>
    </source>
</evidence>
<comment type="caution">
    <text evidence="2">The sequence shown here is derived from an EMBL/GenBank/DDBJ whole genome shotgun (WGS) entry which is preliminary data.</text>
</comment>
<evidence type="ECO:0000256" key="1">
    <source>
        <dbReference type="SAM" id="Phobius"/>
    </source>
</evidence>